<dbReference type="RefSeq" id="XP_012942269.1">
    <property type="nucleotide sequence ID" value="XM_013086815.2"/>
</dbReference>
<reference evidence="3" key="1">
    <citation type="submission" date="2025-08" db="UniProtKB">
        <authorList>
            <consortium name="RefSeq"/>
        </authorList>
    </citation>
    <scope>IDENTIFICATION</scope>
</reference>
<dbReference type="PANTHER" id="PTHR46814">
    <property type="entry name" value="EGALITARIAN, ISOFORM B"/>
    <property type="match status" value="1"/>
</dbReference>
<feature type="region of interest" description="Disordered" evidence="1">
    <location>
        <begin position="118"/>
        <end position="144"/>
    </location>
</feature>
<protein>
    <submittedName>
        <fullName evidence="3">Uncharacterized protein LOC101855815</fullName>
    </submittedName>
</protein>
<name>A0ABM1A7D2_APLCA</name>
<dbReference type="Gene3D" id="3.30.420.10">
    <property type="entry name" value="Ribonuclease H-like superfamily/Ribonuclease H"/>
    <property type="match status" value="1"/>
</dbReference>
<accession>A0ABM1A7D2</accession>
<dbReference type="PANTHER" id="PTHR46814:SF1">
    <property type="entry name" value="EGALITARIAN, ISOFORM B"/>
    <property type="match status" value="1"/>
</dbReference>
<dbReference type="InterPro" id="IPR036397">
    <property type="entry name" value="RNaseH_sf"/>
</dbReference>
<keyword evidence="2" id="KW-1185">Reference proteome</keyword>
<dbReference type="GeneID" id="101855815"/>
<evidence type="ECO:0000313" key="3">
    <source>
        <dbReference type="RefSeq" id="XP_012942269.1"/>
    </source>
</evidence>
<organism evidence="2 3">
    <name type="scientific">Aplysia californica</name>
    <name type="common">California sea hare</name>
    <dbReference type="NCBI Taxonomy" id="6500"/>
    <lineage>
        <taxon>Eukaryota</taxon>
        <taxon>Metazoa</taxon>
        <taxon>Spiralia</taxon>
        <taxon>Lophotrochozoa</taxon>
        <taxon>Mollusca</taxon>
        <taxon>Gastropoda</taxon>
        <taxon>Heterobranchia</taxon>
        <taxon>Euthyneura</taxon>
        <taxon>Tectipleura</taxon>
        <taxon>Aplysiida</taxon>
        <taxon>Aplysioidea</taxon>
        <taxon>Aplysiidae</taxon>
        <taxon>Aplysia</taxon>
    </lineage>
</organism>
<gene>
    <name evidence="3" type="primary">LOC101855815</name>
</gene>
<sequence length="178" mass="20648">MHGCPSSVGELSRQHGVKVNNVFDTQAAFSVILETEGLPPRKAVLNSLCEKTAIAQFTPSAAFQKLLRDDPNVWFRRPLDNDMIQTLVSEVIPLVPHLHTKLLRGIRPVHREWLEKMNEEQRRSGLSPNQVRDTRRRRLEMERKETAKTKPLMELTRRQRLLLMDTVPLTRDLFVTTY</sequence>
<evidence type="ECO:0000256" key="1">
    <source>
        <dbReference type="SAM" id="MobiDB-lite"/>
    </source>
</evidence>
<proteinExistence type="predicted"/>
<evidence type="ECO:0000313" key="2">
    <source>
        <dbReference type="Proteomes" id="UP000694888"/>
    </source>
</evidence>
<dbReference type="Proteomes" id="UP000694888">
    <property type="component" value="Unplaced"/>
</dbReference>